<comment type="caution">
    <text evidence="7">The sequence shown here is derived from an EMBL/GenBank/DDBJ whole genome shotgun (WGS) entry which is preliminary data.</text>
</comment>
<dbReference type="InterPro" id="IPR036770">
    <property type="entry name" value="Ankyrin_rpt-contain_sf"/>
</dbReference>
<feature type="compositionally biased region" description="Low complexity" evidence="5">
    <location>
        <begin position="728"/>
        <end position="743"/>
    </location>
</feature>
<dbReference type="GO" id="GO:0004842">
    <property type="term" value="F:ubiquitin-protein transferase activity"/>
    <property type="evidence" value="ECO:0007669"/>
    <property type="project" value="TreeGrafter"/>
</dbReference>
<dbReference type="Gene3D" id="1.25.40.20">
    <property type="entry name" value="Ankyrin repeat-containing domain"/>
    <property type="match status" value="1"/>
</dbReference>
<evidence type="ECO:0000313" key="7">
    <source>
        <dbReference type="EMBL" id="KAG0011494.1"/>
    </source>
</evidence>
<dbReference type="PROSITE" id="PS50297">
    <property type="entry name" value="ANK_REP_REGION"/>
    <property type="match status" value="1"/>
</dbReference>
<dbReference type="EMBL" id="JAAAID010001137">
    <property type="protein sequence ID" value="KAG0011494.1"/>
    <property type="molecule type" value="Genomic_DNA"/>
</dbReference>
<feature type="region of interest" description="Disordered" evidence="5">
    <location>
        <begin position="649"/>
        <end position="752"/>
    </location>
</feature>
<evidence type="ECO:0000313" key="8">
    <source>
        <dbReference type="Proteomes" id="UP000703661"/>
    </source>
</evidence>
<dbReference type="Pfam" id="PF00735">
    <property type="entry name" value="Septin"/>
    <property type="match status" value="1"/>
</dbReference>
<evidence type="ECO:0000256" key="4">
    <source>
        <dbReference type="RuleBase" id="RU004560"/>
    </source>
</evidence>
<keyword evidence="4" id="KW-0547">Nucleotide-binding</keyword>
<keyword evidence="1" id="KW-0677">Repeat</keyword>
<dbReference type="InterPro" id="IPR027417">
    <property type="entry name" value="P-loop_NTPase"/>
</dbReference>
<dbReference type="GO" id="GO:0005525">
    <property type="term" value="F:GTP binding"/>
    <property type="evidence" value="ECO:0007669"/>
    <property type="project" value="UniProtKB-KW"/>
</dbReference>
<organism evidence="7 8">
    <name type="scientific">Entomortierella chlamydospora</name>
    <dbReference type="NCBI Taxonomy" id="101097"/>
    <lineage>
        <taxon>Eukaryota</taxon>
        <taxon>Fungi</taxon>
        <taxon>Fungi incertae sedis</taxon>
        <taxon>Mucoromycota</taxon>
        <taxon>Mortierellomycotina</taxon>
        <taxon>Mortierellomycetes</taxon>
        <taxon>Mortierellales</taxon>
        <taxon>Mortierellaceae</taxon>
        <taxon>Entomortierella</taxon>
    </lineage>
</organism>
<dbReference type="AlphaFoldDB" id="A0A9P6SYB9"/>
<proteinExistence type="inferred from homology"/>
<feature type="domain" description="Septin-type G" evidence="6">
    <location>
        <begin position="133"/>
        <end position="201"/>
    </location>
</feature>
<feature type="compositionally biased region" description="Polar residues" evidence="5">
    <location>
        <begin position="649"/>
        <end position="658"/>
    </location>
</feature>
<evidence type="ECO:0000256" key="1">
    <source>
        <dbReference type="ARBA" id="ARBA00022737"/>
    </source>
</evidence>
<evidence type="ECO:0000256" key="5">
    <source>
        <dbReference type="SAM" id="MobiDB-lite"/>
    </source>
</evidence>
<dbReference type="Proteomes" id="UP000703661">
    <property type="component" value="Unassembled WGS sequence"/>
</dbReference>
<name>A0A9P6SYB9_9FUNG</name>
<dbReference type="PANTHER" id="PTHR24171">
    <property type="entry name" value="ANKYRIN REPEAT DOMAIN-CONTAINING PROTEIN 39-RELATED"/>
    <property type="match status" value="1"/>
</dbReference>
<keyword evidence="4" id="KW-0342">GTP-binding</keyword>
<feature type="repeat" description="ANK" evidence="3">
    <location>
        <begin position="587"/>
        <end position="620"/>
    </location>
</feature>
<reference evidence="7" key="1">
    <citation type="journal article" date="2020" name="Fungal Divers.">
        <title>Resolving the Mortierellaceae phylogeny through synthesis of multi-gene phylogenetics and phylogenomics.</title>
        <authorList>
            <person name="Vandepol N."/>
            <person name="Liber J."/>
            <person name="Desiro A."/>
            <person name="Na H."/>
            <person name="Kennedy M."/>
            <person name="Barry K."/>
            <person name="Grigoriev I.V."/>
            <person name="Miller A.N."/>
            <person name="O'Donnell K."/>
            <person name="Stajich J.E."/>
            <person name="Bonito G."/>
        </authorList>
    </citation>
    <scope>NUCLEOTIDE SEQUENCE</scope>
    <source>
        <strain evidence="7">NRRL 2769</strain>
    </source>
</reference>
<dbReference type="PROSITE" id="PS50088">
    <property type="entry name" value="ANK_REPEAT"/>
    <property type="match status" value="2"/>
</dbReference>
<feature type="repeat" description="ANK" evidence="3">
    <location>
        <begin position="552"/>
        <end position="586"/>
    </location>
</feature>
<dbReference type="SUPFAM" id="SSF48403">
    <property type="entry name" value="Ankyrin repeat"/>
    <property type="match status" value="1"/>
</dbReference>
<feature type="compositionally biased region" description="Polar residues" evidence="5">
    <location>
        <begin position="694"/>
        <end position="718"/>
    </location>
</feature>
<dbReference type="SMART" id="SM00248">
    <property type="entry name" value="ANK"/>
    <property type="match status" value="3"/>
</dbReference>
<dbReference type="InterPro" id="IPR030379">
    <property type="entry name" value="G_SEPTIN_dom"/>
</dbReference>
<dbReference type="GO" id="GO:0085020">
    <property type="term" value="P:protein K6-linked ubiquitination"/>
    <property type="evidence" value="ECO:0007669"/>
    <property type="project" value="TreeGrafter"/>
</dbReference>
<keyword evidence="2 3" id="KW-0040">ANK repeat</keyword>
<accession>A0A9P6SYB9</accession>
<evidence type="ECO:0000256" key="3">
    <source>
        <dbReference type="PROSITE-ProRule" id="PRU00023"/>
    </source>
</evidence>
<protein>
    <recommendedName>
        <fullName evidence="6">Septin-type G domain-containing protein</fullName>
    </recommendedName>
</protein>
<keyword evidence="8" id="KW-1185">Reference proteome</keyword>
<gene>
    <name evidence="7" type="ORF">BGZ80_000642</name>
</gene>
<sequence length="765" mass="83400">MDTFISTLSNIQSNEILEEYIPSSSPSPDIRLPITLLPTNPVLQQLKDGLSSPLPDPLGLLPPKIKLPAREVTFVNLPGYSSTTNPSSVLSMTDDYLNHHLRAATSIFSPSIPPSQLAWFLITGSGAHSLPTCAFYFVLYELKPVDILYMKLIHERVNLVPIITKSDTLSEKELWVLKKRMIRQLKLNGINFHTFGMSLATVEKMTELHQWGAAPFVVSSRRNQDGSLFESELQLLVNMCLYDRFRCSQEDVARKTIAWREVFGPSETPASATTEKIWNEKSNSIPSPTPSALPALPLNTRPINTTAGELLEAQLLSEYVVYPETISTPPPSSPYQNAIDPTNMAATQAPSSTVSDGLVTGPVGYPNSVPPNHLTSGQEATGLASPHPMAPNPFTPTTTYVPQQSNTDSSAAQARLELIHQSTGMIVDSSTRPSEIMDGNGVNTVHAQLQGSFEELPEPGVKVEIPHSLSTYQPPAYEIMTSLNTQLTAKQQQHASLVFPNGSQVPGAFIVPPDLYQAAILPDIWEAVESGDVATLQRHLNNGASPDQRNTSKSTLLHRAAWQSSQPYPVMHLLISYGANVNLTNENGNSVLQNVLMKHDDPKLIKLLLDNGAEPSVPNKEGMNALEVAALFNKIESVRYLLENDISSSEPDSIQNALQRAKSPDKKATKTLLRSWQSKEGEKKRAELMRRAGPNSSYSSQVSLTQGHDTNSVNSADTNKGGEGNTGSSTEPASTTVSPSPTSNYVAHNKSTSRFNIKSTIFGRK</sequence>
<dbReference type="InterPro" id="IPR002110">
    <property type="entry name" value="Ankyrin_rpt"/>
</dbReference>
<feature type="compositionally biased region" description="Basic and acidic residues" evidence="5">
    <location>
        <begin position="677"/>
        <end position="690"/>
    </location>
</feature>
<dbReference type="Gene3D" id="3.40.50.300">
    <property type="entry name" value="P-loop containing nucleotide triphosphate hydrolases"/>
    <property type="match status" value="1"/>
</dbReference>
<evidence type="ECO:0000256" key="2">
    <source>
        <dbReference type="ARBA" id="ARBA00023043"/>
    </source>
</evidence>
<dbReference type="Pfam" id="PF12796">
    <property type="entry name" value="Ank_2"/>
    <property type="match status" value="1"/>
</dbReference>
<dbReference type="PANTHER" id="PTHR24171:SF8">
    <property type="entry name" value="BRCA1-ASSOCIATED RING DOMAIN PROTEIN 1"/>
    <property type="match status" value="1"/>
</dbReference>
<evidence type="ECO:0000259" key="6">
    <source>
        <dbReference type="Pfam" id="PF00735"/>
    </source>
</evidence>
<comment type="similarity">
    <text evidence="4">Belongs to the TRAFAC class TrmE-Era-EngA-EngB-Septin-like GTPase superfamily. Septin GTPase family.</text>
</comment>